<reference evidence="1" key="1">
    <citation type="submission" date="2014-09" db="EMBL/GenBank/DDBJ databases">
        <authorList>
            <person name="Magalhaes I.L.F."/>
            <person name="Oliveira U."/>
            <person name="Santos F.R."/>
            <person name="Vidigal T.H.D.A."/>
            <person name="Brescovit A.D."/>
            <person name="Santos A.J."/>
        </authorList>
    </citation>
    <scope>NUCLEOTIDE SEQUENCE</scope>
    <source>
        <tissue evidence="1">Shoot tissue taken approximately 20 cm above the soil surface</tissue>
    </source>
</reference>
<dbReference type="EMBL" id="GBRH01205067">
    <property type="protein sequence ID" value="JAD92828.1"/>
    <property type="molecule type" value="Transcribed_RNA"/>
</dbReference>
<accession>A0A0A9E1D6</accession>
<name>A0A0A9E1D6_ARUDO</name>
<organism evidence="1">
    <name type="scientific">Arundo donax</name>
    <name type="common">Giant reed</name>
    <name type="synonym">Donax arundinaceus</name>
    <dbReference type="NCBI Taxonomy" id="35708"/>
    <lineage>
        <taxon>Eukaryota</taxon>
        <taxon>Viridiplantae</taxon>
        <taxon>Streptophyta</taxon>
        <taxon>Embryophyta</taxon>
        <taxon>Tracheophyta</taxon>
        <taxon>Spermatophyta</taxon>
        <taxon>Magnoliopsida</taxon>
        <taxon>Liliopsida</taxon>
        <taxon>Poales</taxon>
        <taxon>Poaceae</taxon>
        <taxon>PACMAD clade</taxon>
        <taxon>Arundinoideae</taxon>
        <taxon>Arundineae</taxon>
        <taxon>Arundo</taxon>
    </lineage>
</organism>
<dbReference type="AlphaFoldDB" id="A0A0A9E1D6"/>
<sequence>MTKDECILSATIISEPLTELAKSESNPTTLIAGIWTVGPNLGNDLIVVSLESGLRPWKTAGPSIA</sequence>
<proteinExistence type="predicted"/>
<evidence type="ECO:0000313" key="1">
    <source>
        <dbReference type="EMBL" id="JAD92828.1"/>
    </source>
</evidence>
<protein>
    <submittedName>
        <fullName evidence="1">Uncharacterized protein</fullName>
    </submittedName>
</protein>
<reference evidence="1" key="2">
    <citation type="journal article" date="2015" name="Data Brief">
        <title>Shoot transcriptome of the giant reed, Arundo donax.</title>
        <authorList>
            <person name="Barrero R.A."/>
            <person name="Guerrero F.D."/>
            <person name="Moolhuijzen P."/>
            <person name="Goolsby J.A."/>
            <person name="Tidwell J."/>
            <person name="Bellgard S.E."/>
            <person name="Bellgard M.I."/>
        </authorList>
    </citation>
    <scope>NUCLEOTIDE SEQUENCE</scope>
    <source>
        <tissue evidence="1">Shoot tissue taken approximately 20 cm above the soil surface</tissue>
    </source>
</reference>